<evidence type="ECO:0000256" key="1">
    <source>
        <dbReference type="PROSITE-ProRule" id="PRU00325"/>
    </source>
</evidence>
<gene>
    <name evidence="4" type="ORF">BDD16_001373</name>
</gene>
<proteinExistence type="predicted"/>
<keyword evidence="1" id="KW-0863">Zinc-finger</keyword>
<evidence type="ECO:0000259" key="3">
    <source>
        <dbReference type="PROSITE" id="PS50966"/>
    </source>
</evidence>
<dbReference type="Pfam" id="PF04434">
    <property type="entry name" value="SWIM"/>
    <property type="match status" value="1"/>
</dbReference>
<feature type="region of interest" description="Disordered" evidence="2">
    <location>
        <begin position="117"/>
        <end position="137"/>
    </location>
</feature>
<dbReference type="GO" id="GO:0008270">
    <property type="term" value="F:zinc ion binding"/>
    <property type="evidence" value="ECO:0007669"/>
    <property type="project" value="UniProtKB-KW"/>
</dbReference>
<feature type="domain" description="SWIM-type" evidence="3">
    <location>
        <begin position="58"/>
        <end position="91"/>
    </location>
</feature>
<sequence length="469" mass="50864">MTTATATVLTTEAVLALAPDDASAKAARGLLAPAKWPTLGHDTAAAWGECQGSGSKPYQTQVDLSGPVFKCSCPSRKFPCKHGLALLLLRAQDTSRFTTPAEPPEWVRAWLEGRRERAEKQEQKQQKQQKQQDAVLVAASAPTASGDPAAAPIPDTTNARQDKRWQRIDAGLEELARWLADRVRRGLAVQTRESAGEWQTMAARMVDAQAGALAGWLNAAAAESDSAALLARLGRLQLLIEAVQRRATLDAGVLADVRATLGWPLDRDEVLARGEAVDDVWRVDGQIVEEREQRLVERRVWLSGRRSGRRALLLDFSHGTTGFETSWITGQARAGRLVFFPSATPLRALSVQREAVPDSSDGEAHVPAGWDDELDRAAAAMAAHAWLPLWPLRLAGATIRVVEDDVWACGDVHALPLNVPVEQVPTLLALAGGGLVDLHGEWDGRTLRLLTLRSNEGVWQIGRIEGGAR</sequence>
<dbReference type="AlphaFoldDB" id="A0A7Y9QZX3"/>
<reference evidence="4 5" key="1">
    <citation type="submission" date="2020-07" db="EMBL/GenBank/DDBJ databases">
        <title>Genomic Encyclopedia of Archaeal and Bacterial Type Strains, Phase II (KMG-II): from individual species to whole genera.</title>
        <authorList>
            <person name="Goeker M."/>
        </authorList>
    </citation>
    <scope>NUCLEOTIDE SEQUENCE [LARGE SCALE GENOMIC DNA]</scope>
    <source>
        <strain evidence="4 5">DSM 21226</strain>
    </source>
</reference>
<keyword evidence="5" id="KW-1185">Reference proteome</keyword>
<protein>
    <submittedName>
        <fullName evidence="4">Putative Zn finger protein</fullName>
    </submittedName>
</protein>
<keyword evidence="1" id="KW-0479">Metal-binding</keyword>
<dbReference type="RefSeq" id="WP_179633284.1">
    <property type="nucleotide sequence ID" value="NZ_JACCFH010000001.1"/>
</dbReference>
<comment type="caution">
    <text evidence="4">The sequence shown here is derived from an EMBL/GenBank/DDBJ whole genome shotgun (WGS) entry which is preliminary data.</text>
</comment>
<organism evidence="4 5">
    <name type="scientific">Sphaerotilus montanus</name>
    <dbReference type="NCBI Taxonomy" id="522889"/>
    <lineage>
        <taxon>Bacteria</taxon>
        <taxon>Pseudomonadati</taxon>
        <taxon>Pseudomonadota</taxon>
        <taxon>Betaproteobacteria</taxon>
        <taxon>Burkholderiales</taxon>
        <taxon>Sphaerotilaceae</taxon>
        <taxon>Sphaerotilus</taxon>
    </lineage>
</organism>
<evidence type="ECO:0000313" key="5">
    <source>
        <dbReference type="Proteomes" id="UP000518288"/>
    </source>
</evidence>
<dbReference type="Proteomes" id="UP000518288">
    <property type="component" value="Unassembled WGS sequence"/>
</dbReference>
<dbReference type="InterPro" id="IPR007527">
    <property type="entry name" value="Znf_SWIM"/>
</dbReference>
<feature type="region of interest" description="Disordered" evidence="2">
    <location>
        <begin position="143"/>
        <end position="162"/>
    </location>
</feature>
<dbReference type="PROSITE" id="PS50966">
    <property type="entry name" value="ZF_SWIM"/>
    <property type="match status" value="1"/>
</dbReference>
<keyword evidence="1" id="KW-0862">Zinc</keyword>
<evidence type="ECO:0000256" key="2">
    <source>
        <dbReference type="SAM" id="MobiDB-lite"/>
    </source>
</evidence>
<name>A0A7Y9QZX3_9BURK</name>
<dbReference type="EMBL" id="JACCFH010000001">
    <property type="protein sequence ID" value="NYG32387.1"/>
    <property type="molecule type" value="Genomic_DNA"/>
</dbReference>
<accession>A0A7Y9QZX3</accession>
<evidence type="ECO:0000313" key="4">
    <source>
        <dbReference type="EMBL" id="NYG32387.1"/>
    </source>
</evidence>